<dbReference type="PANTHER" id="PTHR47985:SF32">
    <property type="entry name" value="RECEPTOR-LIKE KINASE LIP2"/>
    <property type="match status" value="1"/>
</dbReference>
<evidence type="ECO:0000256" key="12">
    <source>
        <dbReference type="ARBA" id="ARBA00048679"/>
    </source>
</evidence>
<dbReference type="PROSITE" id="PS50011">
    <property type="entry name" value="PROTEIN_KINASE_DOM"/>
    <property type="match status" value="1"/>
</dbReference>
<keyword evidence="5" id="KW-0808">Transferase</keyword>
<keyword evidence="9" id="KW-0472">Membrane</keyword>
<feature type="compositionally biased region" description="Basic and acidic residues" evidence="14">
    <location>
        <begin position="531"/>
        <end position="551"/>
    </location>
</feature>
<dbReference type="Gene3D" id="3.30.200.20">
    <property type="entry name" value="Phosphorylase Kinase, domain 1"/>
    <property type="match status" value="1"/>
</dbReference>
<dbReference type="SMART" id="SM00220">
    <property type="entry name" value="S_TKc"/>
    <property type="match status" value="1"/>
</dbReference>
<proteinExistence type="predicted"/>
<evidence type="ECO:0000256" key="5">
    <source>
        <dbReference type="ARBA" id="ARBA00022679"/>
    </source>
</evidence>
<comment type="caution">
    <text evidence="16">The sequence shown here is derived from an EMBL/GenBank/DDBJ whole genome shotgun (WGS) entry which is preliminary data.</text>
</comment>
<evidence type="ECO:0000313" key="16">
    <source>
        <dbReference type="EMBL" id="CAK7340102.1"/>
    </source>
</evidence>
<organism evidence="16 17">
    <name type="scientific">Dovyalis caffra</name>
    <dbReference type="NCBI Taxonomy" id="77055"/>
    <lineage>
        <taxon>Eukaryota</taxon>
        <taxon>Viridiplantae</taxon>
        <taxon>Streptophyta</taxon>
        <taxon>Embryophyta</taxon>
        <taxon>Tracheophyta</taxon>
        <taxon>Spermatophyta</taxon>
        <taxon>Magnoliopsida</taxon>
        <taxon>eudicotyledons</taxon>
        <taxon>Gunneridae</taxon>
        <taxon>Pentapetalae</taxon>
        <taxon>rosids</taxon>
        <taxon>fabids</taxon>
        <taxon>Malpighiales</taxon>
        <taxon>Salicaceae</taxon>
        <taxon>Flacourtieae</taxon>
        <taxon>Dovyalis</taxon>
    </lineage>
</organism>
<keyword evidence="10" id="KW-0449">Lipoprotein</keyword>
<dbReference type="GO" id="GO:0004674">
    <property type="term" value="F:protein serine/threonine kinase activity"/>
    <property type="evidence" value="ECO:0007669"/>
    <property type="project" value="UniProtKB-KW"/>
</dbReference>
<evidence type="ECO:0000256" key="1">
    <source>
        <dbReference type="ARBA" id="ARBA00004193"/>
    </source>
</evidence>
<evidence type="ECO:0000256" key="3">
    <source>
        <dbReference type="ARBA" id="ARBA00022475"/>
    </source>
</evidence>
<sequence length="558" mass="60886">MNCFSCFQSQKSKRENGSPRHLVEPMVPETKKQKPGDGNKTAENREVDVGDIETQSFTFRELAAATKNFRQECLLGEGGFGRVYKGTLASTGQVVAVKQLDRNGLQNNKEFLGEVLTLSLLHHPNLVNLIGYCADGDQRLLVHELMTGGSLEDHLLDVGAERKPLNWFARMNIALGAAKGLEYLHEKADPPVIYRDLKPSNILLDEEFTPKLSDYGLAKLGPSGDKMHPSSRVMGTYGYCAPEYARDPKKYPDMADPLLNNQFPEKDLNQAVAIAAMCLQEESSARPLMSDVVTALSFLSMVTDMPQLNPPSEEKATNYEQQDNEVEDGSNDKDVASDGSQSKESSDNEDRAKDHDGDTSDYHDDDESSDNEDRDSDYSDQGSENIEHQLADVNGSKKFIASSMKSVDGSVSSGRRNSRRLRGFTSNSRGSHHGSDSSNGDSSLTSHPNASLHHKSSKKSMNSLSHKSSRGSILEGSTVSTSGKSSRKSQSRSNASLSLCSSLDLEDGIRSVSQNSRGSQNGSISSSVQSSRKDPHEGRARLDHVNSKESDDGSTYSS</sequence>
<dbReference type="Pfam" id="PF00069">
    <property type="entry name" value="Pkinase"/>
    <property type="match status" value="1"/>
</dbReference>
<feature type="compositionally biased region" description="Acidic residues" evidence="14">
    <location>
        <begin position="363"/>
        <end position="375"/>
    </location>
</feature>
<evidence type="ECO:0000256" key="6">
    <source>
        <dbReference type="ARBA" id="ARBA00022741"/>
    </source>
</evidence>
<evidence type="ECO:0000256" key="13">
    <source>
        <dbReference type="PROSITE-ProRule" id="PRU10141"/>
    </source>
</evidence>
<evidence type="ECO:0000256" key="14">
    <source>
        <dbReference type="SAM" id="MobiDB-lite"/>
    </source>
</evidence>
<keyword evidence="7" id="KW-0418">Kinase</keyword>
<dbReference type="EMBL" id="CAWUPB010001159">
    <property type="protein sequence ID" value="CAK7340102.1"/>
    <property type="molecule type" value="Genomic_DNA"/>
</dbReference>
<evidence type="ECO:0000256" key="10">
    <source>
        <dbReference type="ARBA" id="ARBA00023288"/>
    </source>
</evidence>
<dbReference type="EC" id="2.7.11.1" evidence="2"/>
<feature type="region of interest" description="Disordered" evidence="14">
    <location>
        <begin position="304"/>
        <end position="498"/>
    </location>
</feature>
<dbReference type="InterPro" id="IPR011009">
    <property type="entry name" value="Kinase-like_dom_sf"/>
</dbReference>
<evidence type="ECO:0000256" key="8">
    <source>
        <dbReference type="ARBA" id="ARBA00022840"/>
    </source>
</evidence>
<dbReference type="InterPro" id="IPR000719">
    <property type="entry name" value="Prot_kinase_dom"/>
</dbReference>
<dbReference type="FunFam" id="3.30.200.20:FF:000266">
    <property type="entry name" value="probable serine/threonine-protein kinase RLCKVII"/>
    <property type="match status" value="1"/>
</dbReference>
<feature type="compositionally biased region" description="Polar residues" evidence="14">
    <location>
        <begin position="1"/>
        <end position="10"/>
    </location>
</feature>
<keyword evidence="4" id="KW-0723">Serine/threonine-protein kinase</keyword>
<feature type="region of interest" description="Disordered" evidence="14">
    <location>
        <begin position="1"/>
        <end position="46"/>
    </location>
</feature>
<comment type="subcellular location">
    <subcellularLocation>
        <location evidence="1">Cell membrane</location>
        <topology evidence="1">Lipid-anchor</topology>
    </subcellularLocation>
</comment>
<feature type="region of interest" description="Disordered" evidence="14">
    <location>
        <begin position="510"/>
        <end position="558"/>
    </location>
</feature>
<name>A0AAV1RV08_9ROSI</name>
<feature type="domain" description="Protein kinase" evidence="15">
    <location>
        <begin position="69"/>
        <end position="391"/>
    </location>
</feature>
<evidence type="ECO:0000256" key="7">
    <source>
        <dbReference type="ARBA" id="ARBA00022777"/>
    </source>
</evidence>
<gene>
    <name evidence="16" type="ORF">DCAF_LOCUS15183</name>
</gene>
<feature type="compositionally biased region" description="Low complexity" evidence="14">
    <location>
        <begin position="402"/>
        <end position="415"/>
    </location>
</feature>
<keyword evidence="17" id="KW-1185">Reference proteome</keyword>
<dbReference type="AlphaFoldDB" id="A0AAV1RV08"/>
<comment type="catalytic activity">
    <reaction evidence="11">
        <text>L-threonyl-[protein] + ATP = O-phospho-L-threonyl-[protein] + ADP + H(+)</text>
        <dbReference type="Rhea" id="RHEA:46608"/>
        <dbReference type="Rhea" id="RHEA-COMP:11060"/>
        <dbReference type="Rhea" id="RHEA-COMP:11605"/>
        <dbReference type="ChEBI" id="CHEBI:15378"/>
        <dbReference type="ChEBI" id="CHEBI:30013"/>
        <dbReference type="ChEBI" id="CHEBI:30616"/>
        <dbReference type="ChEBI" id="CHEBI:61977"/>
        <dbReference type="ChEBI" id="CHEBI:456216"/>
        <dbReference type="EC" id="2.7.11.1"/>
    </reaction>
</comment>
<evidence type="ECO:0000313" key="17">
    <source>
        <dbReference type="Proteomes" id="UP001314170"/>
    </source>
</evidence>
<dbReference type="SUPFAM" id="SSF56112">
    <property type="entry name" value="Protein kinase-like (PK-like)"/>
    <property type="match status" value="1"/>
</dbReference>
<evidence type="ECO:0000259" key="15">
    <source>
        <dbReference type="PROSITE" id="PS50011"/>
    </source>
</evidence>
<feature type="compositionally biased region" description="Basic and acidic residues" evidence="14">
    <location>
        <begin position="344"/>
        <end position="362"/>
    </location>
</feature>
<feature type="compositionally biased region" description="Basic and acidic residues" evidence="14">
    <location>
        <begin position="12"/>
        <end position="46"/>
    </location>
</feature>
<dbReference type="FunFam" id="1.10.510.10:FF:001023">
    <property type="entry name" value="Os07g0541700 protein"/>
    <property type="match status" value="1"/>
</dbReference>
<evidence type="ECO:0000256" key="9">
    <source>
        <dbReference type="ARBA" id="ARBA00023136"/>
    </source>
</evidence>
<dbReference type="PROSITE" id="PS00107">
    <property type="entry name" value="PROTEIN_KINASE_ATP"/>
    <property type="match status" value="1"/>
</dbReference>
<keyword evidence="3" id="KW-1003">Cell membrane</keyword>
<dbReference type="GO" id="GO:0005524">
    <property type="term" value="F:ATP binding"/>
    <property type="evidence" value="ECO:0007669"/>
    <property type="project" value="UniProtKB-UniRule"/>
</dbReference>
<accession>A0AAV1RV08</accession>
<evidence type="ECO:0000256" key="4">
    <source>
        <dbReference type="ARBA" id="ARBA00022527"/>
    </source>
</evidence>
<evidence type="ECO:0000256" key="2">
    <source>
        <dbReference type="ARBA" id="ARBA00012513"/>
    </source>
</evidence>
<dbReference type="Proteomes" id="UP001314170">
    <property type="component" value="Unassembled WGS sequence"/>
</dbReference>
<keyword evidence="8 13" id="KW-0067">ATP-binding</keyword>
<dbReference type="InterPro" id="IPR008271">
    <property type="entry name" value="Ser/Thr_kinase_AS"/>
</dbReference>
<dbReference type="PANTHER" id="PTHR47985">
    <property type="entry name" value="OS07G0668900 PROTEIN"/>
    <property type="match status" value="1"/>
</dbReference>
<dbReference type="InterPro" id="IPR017441">
    <property type="entry name" value="Protein_kinase_ATP_BS"/>
</dbReference>
<dbReference type="Gene3D" id="1.10.510.10">
    <property type="entry name" value="Transferase(Phosphotransferase) domain 1"/>
    <property type="match status" value="2"/>
</dbReference>
<protein>
    <recommendedName>
        <fullName evidence="2">non-specific serine/threonine protein kinase</fullName>
        <ecNumber evidence="2">2.7.11.1</ecNumber>
    </recommendedName>
</protein>
<comment type="catalytic activity">
    <reaction evidence="12">
        <text>L-seryl-[protein] + ATP = O-phospho-L-seryl-[protein] + ADP + H(+)</text>
        <dbReference type="Rhea" id="RHEA:17989"/>
        <dbReference type="Rhea" id="RHEA-COMP:9863"/>
        <dbReference type="Rhea" id="RHEA-COMP:11604"/>
        <dbReference type="ChEBI" id="CHEBI:15378"/>
        <dbReference type="ChEBI" id="CHEBI:29999"/>
        <dbReference type="ChEBI" id="CHEBI:30616"/>
        <dbReference type="ChEBI" id="CHEBI:83421"/>
        <dbReference type="ChEBI" id="CHEBI:456216"/>
        <dbReference type="EC" id="2.7.11.1"/>
    </reaction>
</comment>
<dbReference type="PROSITE" id="PS00108">
    <property type="entry name" value="PROTEIN_KINASE_ST"/>
    <property type="match status" value="1"/>
</dbReference>
<dbReference type="GO" id="GO:0005886">
    <property type="term" value="C:plasma membrane"/>
    <property type="evidence" value="ECO:0007669"/>
    <property type="project" value="UniProtKB-SubCell"/>
</dbReference>
<keyword evidence="6 13" id="KW-0547">Nucleotide-binding</keyword>
<evidence type="ECO:0000256" key="11">
    <source>
        <dbReference type="ARBA" id="ARBA00047899"/>
    </source>
</evidence>
<feature type="compositionally biased region" description="Low complexity" evidence="14">
    <location>
        <begin position="510"/>
        <end position="530"/>
    </location>
</feature>
<feature type="binding site" evidence="13">
    <location>
        <position position="98"/>
    </location>
    <ligand>
        <name>ATP</name>
        <dbReference type="ChEBI" id="CHEBI:30616"/>
    </ligand>
</feature>
<reference evidence="16 17" key="1">
    <citation type="submission" date="2024-01" db="EMBL/GenBank/DDBJ databases">
        <authorList>
            <person name="Waweru B."/>
        </authorList>
    </citation>
    <scope>NUCLEOTIDE SEQUENCE [LARGE SCALE GENOMIC DNA]</scope>
</reference>